<dbReference type="OrthoDB" id="3531155at2"/>
<gene>
    <name evidence="1" type="ORF">Acor_63240</name>
</gene>
<organism evidence="1 2">
    <name type="scientific">Acrocarpospora corrugata</name>
    <dbReference type="NCBI Taxonomy" id="35763"/>
    <lineage>
        <taxon>Bacteria</taxon>
        <taxon>Bacillati</taxon>
        <taxon>Actinomycetota</taxon>
        <taxon>Actinomycetes</taxon>
        <taxon>Streptosporangiales</taxon>
        <taxon>Streptosporangiaceae</taxon>
        <taxon>Acrocarpospora</taxon>
    </lineage>
</organism>
<dbReference type="EMBL" id="BLAD01000079">
    <property type="protein sequence ID" value="GES04256.1"/>
    <property type="molecule type" value="Genomic_DNA"/>
</dbReference>
<reference evidence="1 2" key="1">
    <citation type="submission" date="2019-10" db="EMBL/GenBank/DDBJ databases">
        <title>Whole genome shotgun sequence of Acrocarpospora corrugata NBRC 13972.</title>
        <authorList>
            <person name="Ichikawa N."/>
            <person name="Kimura A."/>
            <person name="Kitahashi Y."/>
            <person name="Komaki H."/>
            <person name="Oguchi A."/>
        </authorList>
    </citation>
    <scope>NUCLEOTIDE SEQUENCE [LARGE SCALE GENOMIC DNA]</scope>
    <source>
        <strain evidence="1 2">NBRC 13972</strain>
    </source>
</reference>
<name>A0A5M3W656_9ACTN</name>
<evidence type="ECO:0000313" key="2">
    <source>
        <dbReference type="Proteomes" id="UP000334990"/>
    </source>
</evidence>
<dbReference type="Proteomes" id="UP000334990">
    <property type="component" value="Unassembled WGS sequence"/>
</dbReference>
<protein>
    <submittedName>
        <fullName evidence="1">Uncharacterized protein</fullName>
    </submittedName>
</protein>
<comment type="caution">
    <text evidence="1">The sequence shown here is derived from an EMBL/GenBank/DDBJ whole genome shotgun (WGS) entry which is preliminary data.</text>
</comment>
<dbReference type="RefSeq" id="WP_155340363.1">
    <property type="nucleotide sequence ID" value="NZ_BAAABN010000020.1"/>
</dbReference>
<accession>A0A5M3W656</accession>
<proteinExistence type="predicted"/>
<evidence type="ECO:0000313" key="1">
    <source>
        <dbReference type="EMBL" id="GES04256.1"/>
    </source>
</evidence>
<sequence>MRVRVWRIVGGLFTAIVVISVAMAVRGEILWQGGLDGSAYSPLRSSQRTEIVTDVYDFAERTLIVRAGGNVKVNVVPGPDGRLTIRRELSWTDMPPNARQFWNGRTLRIEVSCRVGCSAVYTLSVPAAVEVERL</sequence>
<dbReference type="AlphaFoldDB" id="A0A5M3W656"/>
<keyword evidence="2" id="KW-1185">Reference proteome</keyword>